<dbReference type="WBParaSite" id="MhA1_Contig1616.frz3.gene4">
    <property type="protein sequence ID" value="MhA1_Contig1616.frz3.gene4"/>
    <property type="gene ID" value="MhA1_Contig1616.frz3.gene4"/>
</dbReference>
<accession>A0A1I8B7T8</accession>
<reference evidence="2" key="1">
    <citation type="submission" date="2016-11" db="UniProtKB">
        <authorList>
            <consortium name="WormBaseParasite"/>
        </authorList>
    </citation>
    <scope>IDENTIFICATION</scope>
</reference>
<sequence length="97" mass="11168">MSLNPGNWWYYFNRINKSTAKCKDPECNYVKDTGKSYSTQCLKSHLENKHLIGSNNDNPLKRSFAKAQLLETDPKKPNLESTDILDVLHVTKSSLFF</sequence>
<dbReference type="Proteomes" id="UP000095281">
    <property type="component" value="Unplaced"/>
</dbReference>
<evidence type="ECO:0000313" key="1">
    <source>
        <dbReference type="Proteomes" id="UP000095281"/>
    </source>
</evidence>
<protein>
    <submittedName>
        <fullName evidence="2">BED-type domain-containing protein</fullName>
    </submittedName>
</protein>
<name>A0A1I8B7T8_MELHA</name>
<keyword evidence="1" id="KW-1185">Reference proteome</keyword>
<dbReference type="AlphaFoldDB" id="A0A1I8B7T8"/>
<evidence type="ECO:0000313" key="2">
    <source>
        <dbReference type="WBParaSite" id="MhA1_Contig1616.frz3.gene4"/>
    </source>
</evidence>
<proteinExistence type="predicted"/>
<organism evidence="1 2">
    <name type="scientific">Meloidogyne hapla</name>
    <name type="common">Root-knot nematode worm</name>
    <dbReference type="NCBI Taxonomy" id="6305"/>
    <lineage>
        <taxon>Eukaryota</taxon>
        <taxon>Metazoa</taxon>
        <taxon>Ecdysozoa</taxon>
        <taxon>Nematoda</taxon>
        <taxon>Chromadorea</taxon>
        <taxon>Rhabditida</taxon>
        <taxon>Tylenchina</taxon>
        <taxon>Tylenchomorpha</taxon>
        <taxon>Tylenchoidea</taxon>
        <taxon>Meloidogynidae</taxon>
        <taxon>Meloidogyninae</taxon>
        <taxon>Meloidogyne</taxon>
    </lineage>
</organism>